<protein>
    <submittedName>
        <fullName evidence="1">Uncharacterized protein</fullName>
    </submittedName>
</protein>
<accession>A0ABR2Z5I4</accession>
<reference evidence="1 2" key="1">
    <citation type="submission" date="2024-05" db="EMBL/GenBank/DDBJ databases">
        <title>A draft genome resource for the thread blight pathogen Marasmius tenuissimus strain MS-2.</title>
        <authorList>
            <person name="Yulfo-Soto G.E."/>
            <person name="Baruah I.K."/>
            <person name="Amoako-Attah I."/>
            <person name="Bukari Y."/>
            <person name="Meinhardt L.W."/>
            <person name="Bailey B.A."/>
            <person name="Cohen S.P."/>
        </authorList>
    </citation>
    <scope>NUCLEOTIDE SEQUENCE [LARGE SCALE GENOMIC DNA]</scope>
    <source>
        <strain evidence="1 2">MS-2</strain>
    </source>
</reference>
<dbReference type="Proteomes" id="UP001437256">
    <property type="component" value="Unassembled WGS sequence"/>
</dbReference>
<name>A0ABR2Z5I4_9AGAR</name>
<sequence length="185" mass="20332">MGPYKSEGSAQKLCELLLSPPLDCALSNTDSTLFPHKITRIEYLMFNNEDPQRFDQGWNMPNGDHGPPNKMSFLYQDYASPPPTKGECQLKTSPTFGPVDAGGTCTPTNLVLVSSDLVLFHVNEATLINKSNNNFKDLLPLLSENSSRILSLADIPSTGLEIVLQETYDVKGNVLPSTMEIKTLI</sequence>
<proteinExistence type="predicted"/>
<dbReference type="EMBL" id="JBBXMP010000992">
    <property type="protein sequence ID" value="KAL0056756.1"/>
    <property type="molecule type" value="Genomic_DNA"/>
</dbReference>
<comment type="caution">
    <text evidence="1">The sequence shown here is derived from an EMBL/GenBank/DDBJ whole genome shotgun (WGS) entry which is preliminary data.</text>
</comment>
<organism evidence="1 2">
    <name type="scientific">Marasmius tenuissimus</name>
    <dbReference type="NCBI Taxonomy" id="585030"/>
    <lineage>
        <taxon>Eukaryota</taxon>
        <taxon>Fungi</taxon>
        <taxon>Dikarya</taxon>
        <taxon>Basidiomycota</taxon>
        <taxon>Agaricomycotina</taxon>
        <taxon>Agaricomycetes</taxon>
        <taxon>Agaricomycetidae</taxon>
        <taxon>Agaricales</taxon>
        <taxon>Marasmiineae</taxon>
        <taxon>Marasmiaceae</taxon>
        <taxon>Marasmius</taxon>
    </lineage>
</organism>
<gene>
    <name evidence="1" type="ORF">AAF712_016634</name>
</gene>
<keyword evidence="2" id="KW-1185">Reference proteome</keyword>
<evidence type="ECO:0000313" key="2">
    <source>
        <dbReference type="Proteomes" id="UP001437256"/>
    </source>
</evidence>
<evidence type="ECO:0000313" key="1">
    <source>
        <dbReference type="EMBL" id="KAL0056756.1"/>
    </source>
</evidence>